<dbReference type="Proteomes" id="UP001215598">
    <property type="component" value="Unassembled WGS sequence"/>
</dbReference>
<dbReference type="InterPro" id="IPR000210">
    <property type="entry name" value="BTB/POZ_dom"/>
</dbReference>
<dbReference type="EMBL" id="JARKIB010000324">
    <property type="protein sequence ID" value="KAJ7714513.1"/>
    <property type="molecule type" value="Genomic_DNA"/>
</dbReference>
<evidence type="ECO:0000259" key="1">
    <source>
        <dbReference type="PROSITE" id="PS50097"/>
    </source>
</evidence>
<dbReference type="PROSITE" id="PS50097">
    <property type="entry name" value="BTB"/>
    <property type="match status" value="1"/>
</dbReference>
<reference evidence="2" key="1">
    <citation type="submission" date="2023-03" db="EMBL/GenBank/DDBJ databases">
        <title>Massive genome expansion in bonnet fungi (Mycena s.s.) driven by repeated elements and novel gene families across ecological guilds.</title>
        <authorList>
            <consortium name="Lawrence Berkeley National Laboratory"/>
            <person name="Harder C.B."/>
            <person name="Miyauchi S."/>
            <person name="Viragh M."/>
            <person name="Kuo A."/>
            <person name="Thoen E."/>
            <person name="Andreopoulos B."/>
            <person name="Lu D."/>
            <person name="Skrede I."/>
            <person name="Drula E."/>
            <person name="Henrissat B."/>
            <person name="Morin E."/>
            <person name="Kohler A."/>
            <person name="Barry K."/>
            <person name="LaButti K."/>
            <person name="Morin E."/>
            <person name="Salamov A."/>
            <person name="Lipzen A."/>
            <person name="Mereny Z."/>
            <person name="Hegedus B."/>
            <person name="Baldrian P."/>
            <person name="Stursova M."/>
            <person name="Weitz H."/>
            <person name="Taylor A."/>
            <person name="Grigoriev I.V."/>
            <person name="Nagy L.G."/>
            <person name="Martin F."/>
            <person name="Kauserud H."/>
        </authorList>
    </citation>
    <scope>NUCLEOTIDE SEQUENCE</scope>
    <source>
        <strain evidence="2">CBHHK182m</strain>
    </source>
</reference>
<gene>
    <name evidence="2" type="ORF">B0H16DRAFT_1618638</name>
</gene>
<evidence type="ECO:0000313" key="3">
    <source>
        <dbReference type="Proteomes" id="UP001215598"/>
    </source>
</evidence>
<dbReference type="CDD" id="cd18186">
    <property type="entry name" value="BTB_POZ_ZBTB_KLHL-like"/>
    <property type="match status" value="1"/>
</dbReference>
<evidence type="ECO:0000313" key="2">
    <source>
        <dbReference type="EMBL" id="KAJ7714513.1"/>
    </source>
</evidence>
<feature type="domain" description="BTB" evidence="1">
    <location>
        <begin position="33"/>
        <end position="87"/>
    </location>
</feature>
<dbReference type="InterPro" id="IPR011333">
    <property type="entry name" value="SKP1/BTB/POZ_sf"/>
</dbReference>
<dbReference type="SUPFAM" id="SSF54695">
    <property type="entry name" value="POZ domain"/>
    <property type="match status" value="1"/>
</dbReference>
<name>A0AAD7H8H5_9AGAR</name>
<protein>
    <recommendedName>
        <fullName evidence="1">BTB domain-containing protein</fullName>
    </recommendedName>
</protein>
<organism evidence="2 3">
    <name type="scientific">Mycena metata</name>
    <dbReference type="NCBI Taxonomy" id="1033252"/>
    <lineage>
        <taxon>Eukaryota</taxon>
        <taxon>Fungi</taxon>
        <taxon>Dikarya</taxon>
        <taxon>Basidiomycota</taxon>
        <taxon>Agaricomycotina</taxon>
        <taxon>Agaricomycetes</taxon>
        <taxon>Agaricomycetidae</taxon>
        <taxon>Agaricales</taxon>
        <taxon>Marasmiineae</taxon>
        <taxon>Mycenaceae</taxon>
        <taxon>Mycena</taxon>
    </lineage>
</organism>
<dbReference type="Pfam" id="PF00651">
    <property type="entry name" value="BTB"/>
    <property type="match status" value="1"/>
</dbReference>
<comment type="caution">
    <text evidence="2">The sequence shown here is derived from an EMBL/GenBank/DDBJ whole genome shotgun (WGS) entry which is preliminary data.</text>
</comment>
<proteinExistence type="predicted"/>
<sequence length="333" mass="37256">MPASSSPAFLSPEPGSSSSVFLPGVWSHSGPASDLVIRSDDGVDFHVHKDIMSMVSPVFKSMLQSYEDRLDLPDSKKVLDSIIYLIYFPAYAHERQLRTSADLDGIWEVHQATRKYELTGPRRILEYLLLDPALVQAHPYRLFATARLCTIPQLDMQAAMFTLEHPVCPPLSKFPELWHLPAEAFHNIYGFHHLCSERAEKVVEQTMSWRREKRLDDGVGTNRLFVWWQLQGGGHTDGCGAIVKDYAAGGHIQREMIPAEWFRRHIEAVALSVKGTPSANAAEEAALEVSPSGAAAISRCSACHQFASMDLEDYARQLRRAVEQSNDAVWKGL</sequence>
<dbReference type="AlphaFoldDB" id="A0AAD7H8H5"/>
<keyword evidence="3" id="KW-1185">Reference proteome</keyword>
<dbReference type="Gene3D" id="3.30.710.10">
    <property type="entry name" value="Potassium Channel Kv1.1, Chain A"/>
    <property type="match status" value="1"/>
</dbReference>
<accession>A0AAD7H8H5</accession>